<evidence type="ECO:0000313" key="4">
    <source>
        <dbReference type="Proteomes" id="UP000799772"/>
    </source>
</evidence>
<dbReference type="Proteomes" id="UP000799772">
    <property type="component" value="Unassembled WGS sequence"/>
</dbReference>
<name>A0A9P4INN0_9PEZI</name>
<reference evidence="3" key="1">
    <citation type="journal article" date="2020" name="Stud. Mycol.">
        <title>101 Dothideomycetes genomes: a test case for predicting lifestyles and emergence of pathogens.</title>
        <authorList>
            <person name="Haridas S."/>
            <person name="Albert R."/>
            <person name="Binder M."/>
            <person name="Bloem J."/>
            <person name="Labutti K."/>
            <person name="Salamov A."/>
            <person name="Andreopoulos B."/>
            <person name="Baker S."/>
            <person name="Barry K."/>
            <person name="Bills G."/>
            <person name="Bluhm B."/>
            <person name="Cannon C."/>
            <person name="Castanera R."/>
            <person name="Culley D."/>
            <person name="Daum C."/>
            <person name="Ezra D."/>
            <person name="Gonzalez J."/>
            <person name="Henrissat B."/>
            <person name="Kuo A."/>
            <person name="Liang C."/>
            <person name="Lipzen A."/>
            <person name="Lutzoni F."/>
            <person name="Magnuson J."/>
            <person name="Mondo S."/>
            <person name="Nolan M."/>
            <person name="Ohm R."/>
            <person name="Pangilinan J."/>
            <person name="Park H.-J."/>
            <person name="Ramirez L."/>
            <person name="Alfaro M."/>
            <person name="Sun H."/>
            <person name="Tritt A."/>
            <person name="Yoshinaga Y."/>
            <person name="Zwiers L.-H."/>
            <person name="Turgeon B."/>
            <person name="Goodwin S."/>
            <person name="Spatafora J."/>
            <person name="Crous P."/>
            <person name="Grigoriev I."/>
        </authorList>
    </citation>
    <scope>NUCLEOTIDE SEQUENCE</scope>
    <source>
        <strain evidence="3">CBS 133067</strain>
    </source>
</reference>
<feature type="chain" id="PRO_5040380329" evidence="2">
    <location>
        <begin position="20"/>
        <end position="188"/>
    </location>
</feature>
<dbReference type="AlphaFoldDB" id="A0A9P4INN0"/>
<protein>
    <submittedName>
        <fullName evidence="3">Uncharacterized protein</fullName>
    </submittedName>
</protein>
<evidence type="ECO:0000256" key="1">
    <source>
        <dbReference type="SAM" id="MobiDB-lite"/>
    </source>
</evidence>
<feature type="compositionally biased region" description="Low complexity" evidence="1">
    <location>
        <begin position="165"/>
        <end position="181"/>
    </location>
</feature>
<keyword evidence="4" id="KW-1185">Reference proteome</keyword>
<comment type="caution">
    <text evidence="3">The sequence shown here is derived from an EMBL/GenBank/DDBJ whole genome shotgun (WGS) entry which is preliminary data.</text>
</comment>
<feature type="signal peptide" evidence="2">
    <location>
        <begin position="1"/>
        <end position="19"/>
    </location>
</feature>
<accession>A0A9P4INN0</accession>
<gene>
    <name evidence="3" type="ORF">NA57DRAFT_52776</name>
</gene>
<feature type="region of interest" description="Disordered" evidence="1">
    <location>
        <begin position="149"/>
        <end position="188"/>
    </location>
</feature>
<dbReference type="EMBL" id="ML978122">
    <property type="protein sequence ID" value="KAF2103248.1"/>
    <property type="molecule type" value="Genomic_DNA"/>
</dbReference>
<evidence type="ECO:0000256" key="2">
    <source>
        <dbReference type="SAM" id="SignalP"/>
    </source>
</evidence>
<keyword evidence="2" id="KW-0732">Signal</keyword>
<sequence length="188" mass="19812">MAPRSSLCALLLVAQTALAQLSVTEPSLPCLLSPRFTVQAGDELAFQLMQNTPCEATVAFADPSFLPITWTTIPQQCFGDQIVRFQIPENAPNGMAALQWHCAGSAQASCSTFDITAGKADPSSFLLESKILKSRVDCIAGDGTLRSNLTSSRGGVGTGQTGTFYPRPTGRPTGYPRLRPTSAAGPCS</sequence>
<proteinExistence type="predicted"/>
<dbReference type="OrthoDB" id="5104857at2759"/>
<organism evidence="3 4">
    <name type="scientific">Rhizodiscina lignyota</name>
    <dbReference type="NCBI Taxonomy" id="1504668"/>
    <lineage>
        <taxon>Eukaryota</taxon>
        <taxon>Fungi</taxon>
        <taxon>Dikarya</taxon>
        <taxon>Ascomycota</taxon>
        <taxon>Pezizomycotina</taxon>
        <taxon>Dothideomycetes</taxon>
        <taxon>Pleosporomycetidae</taxon>
        <taxon>Aulographales</taxon>
        <taxon>Rhizodiscinaceae</taxon>
        <taxon>Rhizodiscina</taxon>
    </lineage>
</organism>
<evidence type="ECO:0000313" key="3">
    <source>
        <dbReference type="EMBL" id="KAF2103248.1"/>
    </source>
</evidence>